<dbReference type="InterPro" id="IPR032287">
    <property type="entry name" value="DUF4838"/>
</dbReference>
<name>X1IU85_9ZZZZ</name>
<dbReference type="EMBL" id="BARU01039881">
    <property type="protein sequence ID" value="GAH85966.1"/>
    <property type="molecule type" value="Genomic_DNA"/>
</dbReference>
<feature type="non-terminal residue" evidence="1">
    <location>
        <position position="1"/>
    </location>
</feature>
<comment type="caution">
    <text evidence="1">The sequence shown here is derived from an EMBL/GenBank/DDBJ whole genome shotgun (WGS) entry which is preliminary data.</text>
</comment>
<dbReference type="Pfam" id="PF16126">
    <property type="entry name" value="DUF4838"/>
    <property type="match status" value="1"/>
</dbReference>
<reference evidence="1" key="1">
    <citation type="journal article" date="2014" name="Front. Microbiol.">
        <title>High frequency of phylogenetically diverse reductive dehalogenase-homologous genes in deep subseafloor sedimentary metagenomes.</title>
        <authorList>
            <person name="Kawai M."/>
            <person name="Futagami T."/>
            <person name="Toyoda A."/>
            <person name="Takaki Y."/>
            <person name="Nishi S."/>
            <person name="Hori S."/>
            <person name="Arai W."/>
            <person name="Tsubouchi T."/>
            <person name="Morono Y."/>
            <person name="Uchiyama I."/>
            <person name="Ito T."/>
            <person name="Fujiyama A."/>
            <person name="Inagaki F."/>
            <person name="Takami H."/>
        </authorList>
    </citation>
    <scope>NUCLEOTIDE SEQUENCE</scope>
    <source>
        <strain evidence="1">Expedition CK06-06</strain>
    </source>
</reference>
<evidence type="ECO:0000313" key="1">
    <source>
        <dbReference type="EMBL" id="GAH85966.1"/>
    </source>
</evidence>
<proteinExistence type="predicted"/>
<dbReference type="AlphaFoldDB" id="X1IU85"/>
<protein>
    <submittedName>
        <fullName evidence="1">Uncharacterized protein</fullName>
    </submittedName>
</protein>
<accession>X1IU85</accession>
<sequence>QGDGGWVRYLGSLTDRYAKFYLAVQKLAQQKKPDVMVAGLIYANLAKPPISTKLNDRVHLRFCPPIDFPWTDAKVQKFRDYWSAWSDSGVRLILRPNFTLDGHCFPIFVARKVGECFSYAFKRGMVATDFDSLTGQYGAQGPNLYALARMQQHGDMPVAKVLDEYYQAFGPAAAAVREYFAHFEKVSDAVPEDFISDEIRAQRPEGGSWHKFFVVGDLIFTDDVMSRAAAILGKAEK</sequence>
<feature type="non-terminal residue" evidence="1">
    <location>
        <position position="237"/>
    </location>
</feature>
<gene>
    <name evidence="1" type="ORF">S03H2_61749</name>
</gene>
<organism evidence="1">
    <name type="scientific">marine sediment metagenome</name>
    <dbReference type="NCBI Taxonomy" id="412755"/>
    <lineage>
        <taxon>unclassified sequences</taxon>
        <taxon>metagenomes</taxon>
        <taxon>ecological metagenomes</taxon>
    </lineage>
</organism>